<accession>A0A2U1E5W8</accession>
<gene>
    <name evidence="1" type="ORF">C7381_102238</name>
</gene>
<dbReference type="EMBL" id="QEKV01000002">
    <property type="protein sequence ID" value="PVY95348.1"/>
    <property type="molecule type" value="Genomic_DNA"/>
</dbReference>
<comment type="caution">
    <text evidence="1">The sequence shown here is derived from an EMBL/GenBank/DDBJ whole genome shotgun (WGS) entry which is preliminary data.</text>
</comment>
<protein>
    <submittedName>
        <fullName evidence="1">SurA-like protein</fullName>
    </submittedName>
</protein>
<dbReference type="Pfam" id="PF13624">
    <property type="entry name" value="SurA_N_3"/>
    <property type="match status" value="1"/>
</dbReference>
<dbReference type="Gene3D" id="1.10.4030.10">
    <property type="entry name" value="Porin chaperone SurA, peptide-binding domain"/>
    <property type="match status" value="1"/>
</dbReference>
<evidence type="ECO:0000313" key="1">
    <source>
        <dbReference type="EMBL" id="PVY95348.1"/>
    </source>
</evidence>
<dbReference type="SUPFAM" id="SSF109998">
    <property type="entry name" value="Triger factor/SurA peptide-binding domain-like"/>
    <property type="match status" value="1"/>
</dbReference>
<name>A0A2U1E5W8_9FIRM</name>
<proteinExistence type="predicted"/>
<reference evidence="1 2" key="1">
    <citation type="submission" date="2018-04" db="EMBL/GenBank/DDBJ databases">
        <title>Genomic Encyclopedia of Type Strains, Phase IV (KMG-IV): sequencing the most valuable type-strain genomes for metagenomic binning, comparative biology and taxonomic classification.</title>
        <authorList>
            <person name="Goeker M."/>
        </authorList>
    </citation>
    <scope>NUCLEOTIDE SEQUENCE [LARGE SCALE GENOMIC DNA]</scope>
    <source>
        <strain evidence="1 2">DSM 20705</strain>
    </source>
</reference>
<keyword evidence="2" id="KW-1185">Reference proteome</keyword>
<dbReference type="Proteomes" id="UP000245793">
    <property type="component" value="Unassembled WGS sequence"/>
</dbReference>
<organism evidence="1 2">
    <name type="scientific">Ezakiella coagulans</name>
    <dbReference type="NCBI Taxonomy" id="46507"/>
    <lineage>
        <taxon>Bacteria</taxon>
        <taxon>Bacillati</taxon>
        <taxon>Bacillota</taxon>
        <taxon>Tissierellia</taxon>
        <taxon>Ezakiella</taxon>
    </lineage>
</organism>
<dbReference type="PROSITE" id="PS51257">
    <property type="entry name" value="PROKAR_LIPOPROTEIN"/>
    <property type="match status" value="1"/>
</dbReference>
<dbReference type="RefSeq" id="WP_116479786.1">
    <property type="nucleotide sequence ID" value="NZ_QEKV01000002.1"/>
</dbReference>
<dbReference type="AlphaFoldDB" id="A0A2U1E5W8"/>
<dbReference type="InterPro" id="IPR027304">
    <property type="entry name" value="Trigger_fact/SurA_dom_sf"/>
</dbReference>
<sequence>MKNRILLILITFMLAVSIVGCKKKKTTIDSKKEQDAASQKKNEEEFKNNALEIIKKYKVIQKENEENPDKKVILAKVGNEEVLKSDIDFVMESRYIGKDNLPDEETQKKERDVILENMIQKAGAISYAKKNGLYPSDEDINKALAKLKETINSDEYETKKAEEVMKKTGWNMDQYVESYRKDIAETFAVDSIFKDYKKKYPTKEDQKYTFQNFLDEIMSGEQVERFDK</sequence>
<evidence type="ECO:0000313" key="2">
    <source>
        <dbReference type="Proteomes" id="UP000245793"/>
    </source>
</evidence>